<dbReference type="Proteomes" id="UP000467840">
    <property type="component" value="Chromosome 7"/>
</dbReference>
<protein>
    <submittedName>
        <fullName evidence="2">Uncharacterized protein</fullName>
    </submittedName>
</protein>
<dbReference type="AlphaFoldDB" id="A0A6A6L219"/>
<feature type="compositionally biased region" description="Basic residues" evidence="1">
    <location>
        <begin position="15"/>
        <end position="30"/>
    </location>
</feature>
<dbReference type="EMBL" id="JAAGAX010000013">
    <property type="protein sequence ID" value="KAF2294326.1"/>
    <property type="molecule type" value="Genomic_DNA"/>
</dbReference>
<organism evidence="2 3">
    <name type="scientific">Hevea brasiliensis</name>
    <name type="common">Para rubber tree</name>
    <name type="synonym">Siphonia brasiliensis</name>
    <dbReference type="NCBI Taxonomy" id="3981"/>
    <lineage>
        <taxon>Eukaryota</taxon>
        <taxon>Viridiplantae</taxon>
        <taxon>Streptophyta</taxon>
        <taxon>Embryophyta</taxon>
        <taxon>Tracheophyta</taxon>
        <taxon>Spermatophyta</taxon>
        <taxon>Magnoliopsida</taxon>
        <taxon>eudicotyledons</taxon>
        <taxon>Gunneridae</taxon>
        <taxon>Pentapetalae</taxon>
        <taxon>rosids</taxon>
        <taxon>fabids</taxon>
        <taxon>Malpighiales</taxon>
        <taxon>Euphorbiaceae</taxon>
        <taxon>Crotonoideae</taxon>
        <taxon>Micrandreae</taxon>
        <taxon>Hevea</taxon>
    </lineage>
</organism>
<evidence type="ECO:0000313" key="2">
    <source>
        <dbReference type="EMBL" id="KAF2294326.1"/>
    </source>
</evidence>
<name>A0A6A6L219_HEVBR</name>
<accession>A0A6A6L219</accession>
<evidence type="ECO:0000256" key="1">
    <source>
        <dbReference type="SAM" id="MobiDB-lite"/>
    </source>
</evidence>
<comment type="caution">
    <text evidence="2">The sequence shown here is derived from an EMBL/GenBank/DDBJ whole genome shotgun (WGS) entry which is preliminary data.</text>
</comment>
<feature type="compositionally biased region" description="Basic and acidic residues" evidence="1">
    <location>
        <begin position="56"/>
        <end position="69"/>
    </location>
</feature>
<feature type="region of interest" description="Disordered" evidence="1">
    <location>
        <begin position="1"/>
        <end position="69"/>
    </location>
</feature>
<evidence type="ECO:0000313" key="3">
    <source>
        <dbReference type="Proteomes" id="UP000467840"/>
    </source>
</evidence>
<keyword evidence="3" id="KW-1185">Reference proteome</keyword>
<gene>
    <name evidence="2" type="ORF">GH714_009315</name>
</gene>
<feature type="compositionally biased region" description="Basic residues" evidence="1">
    <location>
        <begin position="42"/>
        <end position="54"/>
    </location>
</feature>
<reference evidence="2 3" key="1">
    <citation type="journal article" date="2020" name="Mol. Plant">
        <title>The Chromosome-Based Rubber Tree Genome Provides New Insights into Spurge Genome Evolution and Rubber Biosynthesis.</title>
        <authorList>
            <person name="Liu J."/>
            <person name="Shi C."/>
            <person name="Shi C.C."/>
            <person name="Li W."/>
            <person name="Zhang Q.J."/>
            <person name="Zhang Y."/>
            <person name="Li K."/>
            <person name="Lu H.F."/>
            <person name="Shi C."/>
            <person name="Zhu S.T."/>
            <person name="Xiao Z.Y."/>
            <person name="Nan H."/>
            <person name="Yue Y."/>
            <person name="Zhu X.G."/>
            <person name="Wu Y."/>
            <person name="Hong X.N."/>
            <person name="Fan G.Y."/>
            <person name="Tong Y."/>
            <person name="Zhang D."/>
            <person name="Mao C.L."/>
            <person name="Liu Y.L."/>
            <person name="Hao S.J."/>
            <person name="Liu W.Q."/>
            <person name="Lv M.Q."/>
            <person name="Zhang H.B."/>
            <person name="Liu Y."/>
            <person name="Hu-Tang G.R."/>
            <person name="Wang J.P."/>
            <person name="Wang J.H."/>
            <person name="Sun Y.H."/>
            <person name="Ni S.B."/>
            <person name="Chen W.B."/>
            <person name="Zhang X.C."/>
            <person name="Jiao Y.N."/>
            <person name="Eichler E.E."/>
            <person name="Li G.H."/>
            <person name="Liu X."/>
            <person name="Gao L.Z."/>
        </authorList>
    </citation>
    <scope>NUCLEOTIDE SEQUENCE [LARGE SCALE GENOMIC DNA]</scope>
    <source>
        <strain evidence="3">cv. GT1</strain>
        <tissue evidence="2">Leaf</tissue>
    </source>
</reference>
<sequence>MIIVDDLNEGEKVRSKSSHTHSSDHKRSRWHASTPDSDGESRHKRHKRDHHNGSRRNGDHQDLEYGETR</sequence>
<proteinExistence type="predicted"/>